<dbReference type="PANTHER" id="PTHR43178:SF5">
    <property type="entry name" value="LIPOAMIDE ACYLTRANSFERASE COMPONENT OF BRANCHED-CHAIN ALPHA-KETO ACID DEHYDROGENASE COMPLEX, MITOCHONDRIAL"/>
    <property type="match status" value="1"/>
</dbReference>
<gene>
    <name evidence="5" type="ORF">D2V07_11205</name>
</gene>
<dbReference type="GO" id="GO:0005737">
    <property type="term" value="C:cytoplasm"/>
    <property type="evidence" value="ECO:0007669"/>
    <property type="project" value="TreeGrafter"/>
</dbReference>
<dbReference type="SUPFAM" id="SSF52777">
    <property type="entry name" value="CoA-dependent acyltransferases"/>
    <property type="match status" value="1"/>
</dbReference>
<dbReference type="OrthoDB" id="9805770at2"/>
<evidence type="ECO:0000313" key="6">
    <source>
        <dbReference type="Proteomes" id="UP000286576"/>
    </source>
</evidence>
<evidence type="ECO:0000256" key="2">
    <source>
        <dbReference type="ARBA" id="ARBA00022679"/>
    </source>
</evidence>
<evidence type="ECO:0000256" key="3">
    <source>
        <dbReference type="ARBA" id="ARBA00023315"/>
    </source>
</evidence>
<evidence type="ECO:0000313" key="5">
    <source>
        <dbReference type="EMBL" id="RIV86011.1"/>
    </source>
</evidence>
<dbReference type="GO" id="GO:0031405">
    <property type="term" value="F:lipoic acid binding"/>
    <property type="evidence" value="ECO:0007669"/>
    <property type="project" value="TreeGrafter"/>
</dbReference>
<proteinExistence type="predicted"/>
<name>A0A418NSG5_9SPHN</name>
<comment type="cofactor">
    <cofactor evidence="1">
        <name>(R)-lipoate</name>
        <dbReference type="ChEBI" id="CHEBI:83088"/>
    </cofactor>
</comment>
<keyword evidence="3" id="KW-0012">Acyltransferase</keyword>
<evidence type="ECO:0000259" key="4">
    <source>
        <dbReference type="Pfam" id="PF00198"/>
    </source>
</evidence>
<keyword evidence="2" id="KW-0808">Transferase</keyword>
<dbReference type="EMBL" id="QXFL01000004">
    <property type="protein sequence ID" value="RIV86011.1"/>
    <property type="molecule type" value="Genomic_DNA"/>
</dbReference>
<dbReference type="PANTHER" id="PTHR43178">
    <property type="entry name" value="DIHYDROLIPOAMIDE ACETYLTRANSFERASE COMPONENT OF PYRUVATE DEHYDROGENASE COMPLEX"/>
    <property type="match status" value="1"/>
</dbReference>
<dbReference type="InterPro" id="IPR023213">
    <property type="entry name" value="CAT-like_dom_sf"/>
</dbReference>
<comment type="caution">
    <text evidence="5">The sequence shown here is derived from an EMBL/GenBank/DDBJ whole genome shotgun (WGS) entry which is preliminary data.</text>
</comment>
<organism evidence="5 6">
    <name type="scientific">Aurantiacibacter zhengii</name>
    <dbReference type="NCBI Taxonomy" id="2307003"/>
    <lineage>
        <taxon>Bacteria</taxon>
        <taxon>Pseudomonadati</taxon>
        <taxon>Pseudomonadota</taxon>
        <taxon>Alphaproteobacteria</taxon>
        <taxon>Sphingomonadales</taxon>
        <taxon>Erythrobacteraceae</taxon>
        <taxon>Aurantiacibacter</taxon>
    </lineage>
</organism>
<dbReference type="InterPro" id="IPR050743">
    <property type="entry name" value="2-oxoacid_DH_E2_comp"/>
</dbReference>
<dbReference type="Proteomes" id="UP000286576">
    <property type="component" value="Unassembled WGS sequence"/>
</dbReference>
<dbReference type="InterPro" id="IPR001078">
    <property type="entry name" value="2-oxoacid_DH_actylTfrase"/>
</dbReference>
<keyword evidence="6" id="KW-1185">Reference proteome</keyword>
<dbReference type="GO" id="GO:0016407">
    <property type="term" value="F:acetyltransferase activity"/>
    <property type="evidence" value="ECO:0007669"/>
    <property type="project" value="TreeGrafter"/>
</dbReference>
<protein>
    <submittedName>
        <fullName evidence="5">2-oxo acid dehydrogenase subunit E2</fullName>
    </submittedName>
</protein>
<sequence>MHASSSAGHTTAVPLRGPRRMIADKMVASLREAAQLTHHATAQASALVAAKQSCADAGENVSIEDLVMFATIRTLADFPQLNARLVNQEVHTGPQVHLSIAIALPGDLLVAPAIFDAQDLSLTELRAARQDLARRAKVNKLTVSEMTGGTFTISNLGLTRVEHFTPILNIPQVAILGLGRMVERPVNCADGSIAFAPHLGLSLTFDHRAVDGAPAAAFLTALCITIESGAIFA</sequence>
<reference evidence="5 6" key="1">
    <citation type="submission" date="2018-08" db="EMBL/GenBank/DDBJ databases">
        <title>Erythrobacter zhengii sp.nov., a bacterium isolated from deep-sea sediment.</title>
        <authorList>
            <person name="Fang C."/>
            <person name="Wu Y.-H."/>
            <person name="Sun C."/>
            <person name="Wang H."/>
            <person name="Cheng H."/>
            <person name="Meng F.-X."/>
            <person name="Wang C.-S."/>
            <person name="Xu X.-W."/>
        </authorList>
    </citation>
    <scope>NUCLEOTIDE SEQUENCE [LARGE SCALE GENOMIC DNA]</scope>
    <source>
        <strain evidence="5 6">V18</strain>
    </source>
</reference>
<accession>A0A418NSG5</accession>
<evidence type="ECO:0000256" key="1">
    <source>
        <dbReference type="ARBA" id="ARBA00001938"/>
    </source>
</evidence>
<dbReference type="AlphaFoldDB" id="A0A418NSG5"/>
<dbReference type="Pfam" id="PF00198">
    <property type="entry name" value="2-oxoacid_dh"/>
    <property type="match status" value="1"/>
</dbReference>
<dbReference type="Gene3D" id="3.30.559.10">
    <property type="entry name" value="Chloramphenicol acetyltransferase-like domain"/>
    <property type="match status" value="1"/>
</dbReference>
<feature type="domain" description="2-oxoacid dehydrogenase acyltransferase catalytic" evidence="4">
    <location>
        <begin position="9"/>
        <end position="227"/>
    </location>
</feature>